<comment type="caution">
    <text evidence="2">The sequence shown here is derived from an EMBL/GenBank/DDBJ whole genome shotgun (WGS) entry which is preliminary data.</text>
</comment>
<sequence length="164" mass="17483">MDYYKGYVDYGDNGECSDVSLWSDLGFDYVEDPSMEVEEVLNGDPPNVSDVESAASKSNEPPALKIPPKASPMRCHSGASKPSHAAQREATVFEEEIPSTRAYSPGTHAPLPKPRRGKGEVSPVPTPETGKASGAPPIMGSLCVTGTQSPFTVQSAVKMNNQWA</sequence>
<dbReference type="EMBL" id="JAROKS010000017">
    <property type="protein sequence ID" value="KAK1793812.1"/>
    <property type="molecule type" value="Genomic_DNA"/>
</dbReference>
<keyword evidence="3" id="KW-1185">Reference proteome</keyword>
<name>A0AAD8Z6K3_9TELE</name>
<feature type="region of interest" description="Disordered" evidence="1">
    <location>
        <begin position="39"/>
        <end position="138"/>
    </location>
</feature>
<accession>A0AAD8Z6K3</accession>
<dbReference type="Proteomes" id="UP001239994">
    <property type="component" value="Unassembled WGS sequence"/>
</dbReference>
<evidence type="ECO:0000256" key="1">
    <source>
        <dbReference type="SAM" id="MobiDB-lite"/>
    </source>
</evidence>
<reference evidence="2" key="1">
    <citation type="submission" date="2023-03" db="EMBL/GenBank/DDBJ databases">
        <title>Electrophorus voltai genome.</title>
        <authorList>
            <person name="Bian C."/>
        </authorList>
    </citation>
    <scope>NUCLEOTIDE SEQUENCE</scope>
    <source>
        <strain evidence="2">CB-2022</strain>
        <tissue evidence="2">Muscle</tissue>
    </source>
</reference>
<evidence type="ECO:0000313" key="2">
    <source>
        <dbReference type="EMBL" id="KAK1793812.1"/>
    </source>
</evidence>
<protein>
    <submittedName>
        <fullName evidence="2">Uncharacterized protein</fullName>
    </submittedName>
</protein>
<evidence type="ECO:0000313" key="3">
    <source>
        <dbReference type="Proteomes" id="UP001239994"/>
    </source>
</evidence>
<gene>
    <name evidence="2" type="ORF">P4O66_001539</name>
</gene>
<organism evidence="2 3">
    <name type="scientific">Electrophorus voltai</name>
    <dbReference type="NCBI Taxonomy" id="2609070"/>
    <lineage>
        <taxon>Eukaryota</taxon>
        <taxon>Metazoa</taxon>
        <taxon>Chordata</taxon>
        <taxon>Craniata</taxon>
        <taxon>Vertebrata</taxon>
        <taxon>Euteleostomi</taxon>
        <taxon>Actinopterygii</taxon>
        <taxon>Neopterygii</taxon>
        <taxon>Teleostei</taxon>
        <taxon>Ostariophysi</taxon>
        <taxon>Gymnotiformes</taxon>
        <taxon>Gymnotoidei</taxon>
        <taxon>Gymnotidae</taxon>
        <taxon>Electrophorus</taxon>
    </lineage>
</organism>
<proteinExistence type="predicted"/>
<dbReference type="AlphaFoldDB" id="A0AAD8Z6K3"/>